<organism evidence="6 7">
    <name type="scientific">Ficus carica</name>
    <name type="common">Common fig</name>
    <dbReference type="NCBI Taxonomy" id="3494"/>
    <lineage>
        <taxon>Eukaryota</taxon>
        <taxon>Viridiplantae</taxon>
        <taxon>Streptophyta</taxon>
        <taxon>Embryophyta</taxon>
        <taxon>Tracheophyta</taxon>
        <taxon>Spermatophyta</taxon>
        <taxon>Magnoliopsida</taxon>
        <taxon>eudicotyledons</taxon>
        <taxon>Gunneridae</taxon>
        <taxon>Pentapetalae</taxon>
        <taxon>rosids</taxon>
        <taxon>fabids</taxon>
        <taxon>Rosales</taxon>
        <taxon>Moraceae</taxon>
        <taxon>Ficeae</taxon>
        <taxon>Ficus</taxon>
    </lineage>
</organism>
<dbReference type="Proteomes" id="UP001187192">
    <property type="component" value="Unassembled WGS sequence"/>
</dbReference>
<evidence type="ECO:0000313" key="7">
    <source>
        <dbReference type="Proteomes" id="UP001187192"/>
    </source>
</evidence>
<keyword evidence="7" id="KW-1185">Reference proteome</keyword>
<name>A0AA88DD53_FICCA</name>
<comment type="caution">
    <text evidence="6">The sequence shown here is derived from an EMBL/GenBank/DDBJ whole genome shotgun (WGS) entry which is preliminary data.</text>
</comment>
<evidence type="ECO:0000256" key="3">
    <source>
        <dbReference type="ARBA" id="ARBA00022821"/>
    </source>
</evidence>
<keyword evidence="2" id="KW-0677">Repeat</keyword>
<dbReference type="InterPro" id="IPR032675">
    <property type="entry name" value="LRR_dom_sf"/>
</dbReference>
<dbReference type="InterPro" id="IPR011713">
    <property type="entry name" value="Leu-rich_rpt_3"/>
</dbReference>
<gene>
    <name evidence="6" type="ORF">TIFTF001_022835</name>
</gene>
<evidence type="ECO:0000259" key="4">
    <source>
        <dbReference type="Pfam" id="PF20160"/>
    </source>
</evidence>
<dbReference type="Pfam" id="PF07725">
    <property type="entry name" value="LRR_3"/>
    <property type="match status" value="1"/>
</dbReference>
<dbReference type="InterPro" id="IPR058546">
    <property type="entry name" value="RPS4B/Roq1-like_LRR"/>
</dbReference>
<dbReference type="EMBL" id="BTGU01000047">
    <property type="protein sequence ID" value="GMN53710.1"/>
    <property type="molecule type" value="Genomic_DNA"/>
</dbReference>
<dbReference type="InterPro" id="IPR050216">
    <property type="entry name" value="LRR_domain-containing"/>
</dbReference>
<feature type="domain" description="Disease resistance protein RPS4B/Roq1-like leucine-rich repeats" evidence="5">
    <location>
        <begin position="324"/>
        <end position="509"/>
    </location>
</feature>
<dbReference type="PANTHER" id="PTHR48051:SF1">
    <property type="entry name" value="RAS SUPPRESSOR PROTEIN 1"/>
    <property type="match status" value="1"/>
</dbReference>
<dbReference type="AlphaFoldDB" id="A0AA88DD53"/>
<reference evidence="6" key="1">
    <citation type="submission" date="2023-07" db="EMBL/GenBank/DDBJ databases">
        <title>draft genome sequence of fig (Ficus carica).</title>
        <authorList>
            <person name="Takahashi T."/>
            <person name="Nishimura K."/>
        </authorList>
    </citation>
    <scope>NUCLEOTIDE SEQUENCE</scope>
</reference>
<evidence type="ECO:0000313" key="6">
    <source>
        <dbReference type="EMBL" id="GMN53710.1"/>
    </source>
</evidence>
<feature type="domain" description="C-JID" evidence="4">
    <location>
        <begin position="576"/>
        <end position="725"/>
    </location>
</feature>
<dbReference type="SUPFAM" id="SSF52058">
    <property type="entry name" value="L domain-like"/>
    <property type="match status" value="1"/>
</dbReference>
<protein>
    <submittedName>
        <fullName evidence="6">Uncharacterized protein</fullName>
    </submittedName>
</protein>
<dbReference type="Pfam" id="PF20160">
    <property type="entry name" value="C-JID"/>
    <property type="match status" value="1"/>
</dbReference>
<evidence type="ECO:0000256" key="2">
    <source>
        <dbReference type="ARBA" id="ARBA00022737"/>
    </source>
</evidence>
<evidence type="ECO:0000256" key="1">
    <source>
        <dbReference type="ARBA" id="ARBA00022614"/>
    </source>
</evidence>
<keyword evidence="1" id="KW-0433">Leucine-rich repeat</keyword>
<dbReference type="PANTHER" id="PTHR48051">
    <property type="match status" value="1"/>
</dbReference>
<evidence type="ECO:0000259" key="5">
    <source>
        <dbReference type="Pfam" id="PF23286"/>
    </source>
</evidence>
<dbReference type="Gene3D" id="3.80.10.10">
    <property type="entry name" value="Ribonuclease Inhibitor"/>
    <property type="match status" value="3"/>
</dbReference>
<dbReference type="GO" id="GO:0005737">
    <property type="term" value="C:cytoplasm"/>
    <property type="evidence" value="ECO:0007669"/>
    <property type="project" value="TreeGrafter"/>
</dbReference>
<sequence length="906" mass="102980">MTYASVLAPNAYRILASCEVVSHLSSDGYLSPVVLLHFFRLVEYSHCYWLRPYFDKDIFCNRDYHDHARWGEMVVVISGHWFIDLEKKLVPPLHCFACSLVAHPYWFVLIGLAMESAFGSFKSNDGYWDGNTYSCYFFATMMVEGCYSPKPICLILEGLGLPALVRPRYLQWDSYPLKSLPPNFAPENLVELRMPRSQLEQLWDGVQNLENLKTIDLHHSSNLIQLPDLSRASHLETICLQNCKRLSSVPSQFQSLNALTSLNLDGCLSLHKFPELPLNMKELYLSGTNIESLPSSIGCLTNLERLVLRNCKRLDSLPQSISQLKNLEQLNMSGCSKLEYFPEILEPMEHLWFLSLNGTRIKGLPSSIKNLIGLEALDLKSCENLEFVPENIYRLSKLETLSVSDCVNLQALPGPGQSDRLPYLSQLNMSNCRISEVPDLLDIFSSLESLDLSGNENIEGIPTNIKQLTKLKHLDVSNCKMLQSLPEIPLSLELVDAHGCMSLKTVSSSKTALARGWDHLDAYSEKLVFFNCFKLDQNARNNLITDSQLRILRMATVFHNKSKHVLEYPSVSICYPGNKIPKWFSYQTAGSSINIKLPTHWRNNNFLGFALCVIAAPFAEYNFHPQIHFCCESSFQSKDGQRHRLKYFLRGYSQDNGGEERTRKFLSSNHVFLWYDYGLYHHGMEDMFSTSTEVSFEFYPTDSLEGKVNSYKVKKCGIHMLYLQEAAKFDFIDPHIAGESKGKEISAPWSDTEDPSECGSIGEVEEEEEDFILSDSEPSPDKDLYSDIIEEGDGNQNELHSHGCLQFLSMIKGNLCLRFTLLLTTAEFLDYVFLGKKSGHDKGSDYGLRPELSTASGTSSLPMAVAKNLQAVEKAINHMHLQITELQKQSKREREYWKRMTPRPLP</sequence>
<keyword evidence="3" id="KW-0611">Plant defense</keyword>
<proteinExistence type="predicted"/>
<accession>A0AA88DD53</accession>
<dbReference type="Pfam" id="PF23286">
    <property type="entry name" value="LRR_13"/>
    <property type="match status" value="1"/>
</dbReference>
<dbReference type="InterPro" id="IPR045344">
    <property type="entry name" value="C-JID"/>
</dbReference>